<evidence type="ECO:0000256" key="5">
    <source>
        <dbReference type="ARBA" id="ARBA00023136"/>
    </source>
</evidence>
<keyword evidence="3 7" id="KW-0812">Transmembrane</keyword>
<evidence type="ECO:0000256" key="1">
    <source>
        <dbReference type="ARBA" id="ARBA00004141"/>
    </source>
</evidence>
<evidence type="ECO:0000256" key="7">
    <source>
        <dbReference type="SAM" id="Phobius"/>
    </source>
</evidence>
<keyword evidence="9" id="KW-1185">Reference proteome</keyword>
<feature type="transmembrane region" description="Helical" evidence="7">
    <location>
        <begin position="308"/>
        <end position="327"/>
    </location>
</feature>
<dbReference type="EMBL" id="CP015059">
    <property type="protein sequence ID" value="QGN17201.1"/>
    <property type="molecule type" value="Genomic_DNA"/>
</dbReference>
<dbReference type="Proteomes" id="UP000422736">
    <property type="component" value="Chromosome 6"/>
</dbReference>
<name>A0ABX6EYD4_KLUMA</name>
<feature type="transmembrane region" description="Helical" evidence="7">
    <location>
        <begin position="555"/>
        <end position="574"/>
    </location>
</feature>
<dbReference type="PANTHER" id="PTHR13285:SF18">
    <property type="entry name" value="PROTEIN-CYSTEINE N-PALMITOYLTRANSFERASE RASP"/>
    <property type="match status" value="1"/>
</dbReference>
<feature type="transmembrane region" description="Helical" evidence="7">
    <location>
        <begin position="348"/>
        <end position="370"/>
    </location>
</feature>
<dbReference type="InterPro" id="IPR051085">
    <property type="entry name" value="MB_O-acyltransferase"/>
</dbReference>
<organism evidence="8 9">
    <name type="scientific">Kluyveromyces marxianus</name>
    <name type="common">Yeast</name>
    <name type="synonym">Candida kefyr</name>
    <dbReference type="NCBI Taxonomy" id="4911"/>
    <lineage>
        <taxon>Eukaryota</taxon>
        <taxon>Fungi</taxon>
        <taxon>Dikarya</taxon>
        <taxon>Ascomycota</taxon>
        <taxon>Saccharomycotina</taxon>
        <taxon>Saccharomycetes</taxon>
        <taxon>Saccharomycetales</taxon>
        <taxon>Saccharomycetaceae</taxon>
        <taxon>Kluyveromyces</taxon>
    </lineage>
</organism>
<sequence length="589" mass="68808">MQSVLSKVQDFFSLDTLDERLSSPGNDSRRKAKTSPEPPSRWSSMEYKIYWGILIVVLPLLLKGGMDATNSWNPNYYKFEHLLSKGWMFGRKVDNSDAQYRFFRDNIPLLMGLMSLHLIIKKLVLRFTNVEKVKFDFWFGLIFLVGAHGVNSLRVLFHMMVMFSLAKIFKRQRPLASACVWIYGVGSLFINNSYRNLPFGQILPILKPLDGSYTGIIARWDVFYNFTLLRAISFDMDFLERWTNIHVSPSATPPPTSSVSPERFELKRASSTQVLETIEENASKPVLLDDRARLSAPHHIQEYSLARYIAYVTYTPLFIAGPILTFNDYLYQTYHELPSINYKRIGKYAFRLLFCLFVMEFLLHFVYVVAVSKTKAWTNDTPFQISMIGLFNLNLIWLKLLIPWRFFRLWALLDGIDAPENMIRCMDNNYSPVSFWRAWHRSYNKWIVRYIYIPLGGSSNRILTSLAVFSFVAVWHDIELRLLFWGWLVVLFLIPEVVLSKYFNTYSKEPWYRYACGCGAILNIWMMITANLYGFCLGSDGMYLFFKEMFGTFDGLVFFVVANCALFVHVQLMFELRAEEMRHGIYVKC</sequence>
<dbReference type="InterPro" id="IPR004299">
    <property type="entry name" value="MBOAT_fam"/>
</dbReference>
<reference evidence="8 9" key="1">
    <citation type="submission" date="2016-03" db="EMBL/GenBank/DDBJ databases">
        <title>How can Kluyveromyces marxianus grow so fast - potential evolutionary course in Saccharomyces Complex revealed by comparative genomics.</title>
        <authorList>
            <person name="Mo W."/>
            <person name="Lu W."/>
            <person name="Yang X."/>
            <person name="Qi J."/>
            <person name="Lv H."/>
        </authorList>
    </citation>
    <scope>NUCLEOTIDE SEQUENCE [LARGE SCALE GENOMIC DNA]</scope>
    <source>
        <strain evidence="8 9">FIM1</strain>
    </source>
</reference>
<feature type="transmembrane region" description="Helical" evidence="7">
    <location>
        <begin position="137"/>
        <end position="163"/>
    </location>
</feature>
<evidence type="ECO:0000256" key="2">
    <source>
        <dbReference type="ARBA" id="ARBA00010323"/>
    </source>
</evidence>
<accession>A0ABX6EYD4</accession>
<proteinExistence type="inferred from homology"/>
<keyword evidence="5 7" id="KW-0472">Membrane</keyword>
<feature type="transmembrane region" description="Helical" evidence="7">
    <location>
        <begin position="382"/>
        <end position="402"/>
    </location>
</feature>
<feature type="transmembrane region" description="Helical" evidence="7">
    <location>
        <begin position="49"/>
        <end position="66"/>
    </location>
</feature>
<feature type="transmembrane region" description="Helical" evidence="7">
    <location>
        <begin position="511"/>
        <end position="535"/>
    </location>
</feature>
<dbReference type="PANTHER" id="PTHR13285">
    <property type="entry name" value="ACYLTRANSFERASE"/>
    <property type="match status" value="1"/>
</dbReference>
<feature type="transmembrane region" description="Helical" evidence="7">
    <location>
        <begin position="107"/>
        <end position="125"/>
    </location>
</feature>
<evidence type="ECO:0000313" key="8">
    <source>
        <dbReference type="EMBL" id="QGN17201.1"/>
    </source>
</evidence>
<dbReference type="Pfam" id="PF03062">
    <property type="entry name" value="MBOAT"/>
    <property type="match status" value="1"/>
</dbReference>
<keyword evidence="4 7" id="KW-1133">Transmembrane helix</keyword>
<gene>
    <name evidence="8" type="primary">GUP1</name>
    <name evidence="8" type="ORF">FIM1_3932</name>
</gene>
<feature type="transmembrane region" description="Helical" evidence="7">
    <location>
        <begin position="450"/>
        <end position="476"/>
    </location>
</feature>
<feature type="region of interest" description="Disordered" evidence="6">
    <location>
        <begin position="22"/>
        <end position="41"/>
    </location>
</feature>
<evidence type="ECO:0000256" key="3">
    <source>
        <dbReference type="ARBA" id="ARBA00022692"/>
    </source>
</evidence>
<evidence type="ECO:0000256" key="6">
    <source>
        <dbReference type="SAM" id="MobiDB-lite"/>
    </source>
</evidence>
<comment type="subcellular location">
    <subcellularLocation>
        <location evidence="1">Membrane</location>
        <topology evidence="1">Multi-pass membrane protein</topology>
    </subcellularLocation>
</comment>
<reference evidence="8 9" key="2">
    <citation type="submission" date="2019-11" db="EMBL/GenBank/DDBJ databases">
        <authorList>
            <person name="Lu H."/>
        </authorList>
    </citation>
    <scope>NUCLEOTIDE SEQUENCE [LARGE SCALE GENOMIC DNA]</scope>
    <source>
        <strain evidence="8 9">FIM1</strain>
    </source>
</reference>
<protein>
    <submittedName>
        <fullName evidence="8">Glycerol uptake protein 1</fullName>
    </submittedName>
</protein>
<feature type="transmembrane region" description="Helical" evidence="7">
    <location>
        <begin position="175"/>
        <end position="194"/>
    </location>
</feature>
<feature type="transmembrane region" description="Helical" evidence="7">
    <location>
        <begin position="482"/>
        <end position="499"/>
    </location>
</feature>
<comment type="similarity">
    <text evidence="2">Belongs to the membrane-bound acyltransferase family.</text>
</comment>
<evidence type="ECO:0000313" key="9">
    <source>
        <dbReference type="Proteomes" id="UP000422736"/>
    </source>
</evidence>
<evidence type="ECO:0000256" key="4">
    <source>
        <dbReference type="ARBA" id="ARBA00022989"/>
    </source>
</evidence>